<evidence type="ECO:0000256" key="1">
    <source>
        <dbReference type="SAM" id="MobiDB-lite"/>
    </source>
</evidence>
<gene>
    <name evidence="2" type="ORF">Taro_026499</name>
</gene>
<feature type="compositionally biased region" description="Basic residues" evidence="1">
    <location>
        <begin position="153"/>
        <end position="168"/>
    </location>
</feature>
<feature type="region of interest" description="Disordered" evidence="1">
    <location>
        <begin position="1"/>
        <end position="41"/>
    </location>
</feature>
<protein>
    <submittedName>
        <fullName evidence="2">Uncharacterized protein</fullName>
    </submittedName>
</protein>
<feature type="compositionally biased region" description="Basic and acidic residues" evidence="1">
    <location>
        <begin position="1"/>
        <end position="10"/>
    </location>
</feature>
<feature type="non-terminal residue" evidence="2">
    <location>
        <position position="220"/>
    </location>
</feature>
<comment type="caution">
    <text evidence="2">The sequence shown here is derived from an EMBL/GenBank/DDBJ whole genome shotgun (WGS) entry which is preliminary data.</text>
</comment>
<evidence type="ECO:0000313" key="3">
    <source>
        <dbReference type="Proteomes" id="UP000652761"/>
    </source>
</evidence>
<evidence type="ECO:0000313" key="2">
    <source>
        <dbReference type="EMBL" id="MQL93849.1"/>
    </source>
</evidence>
<keyword evidence="3" id="KW-1185">Reference proteome</keyword>
<dbReference type="AlphaFoldDB" id="A0A843VRG8"/>
<reference evidence="2" key="1">
    <citation type="submission" date="2017-07" db="EMBL/GenBank/DDBJ databases">
        <title>Taro Niue Genome Assembly and Annotation.</title>
        <authorList>
            <person name="Atibalentja N."/>
            <person name="Keating K."/>
            <person name="Fields C.J."/>
        </authorList>
    </citation>
    <scope>NUCLEOTIDE SEQUENCE</scope>
    <source>
        <strain evidence="2">Niue_2</strain>
        <tissue evidence="2">Leaf</tissue>
    </source>
</reference>
<accession>A0A843VRG8</accession>
<proteinExistence type="predicted"/>
<dbReference type="Proteomes" id="UP000652761">
    <property type="component" value="Unassembled WGS sequence"/>
</dbReference>
<organism evidence="2 3">
    <name type="scientific">Colocasia esculenta</name>
    <name type="common">Wild taro</name>
    <name type="synonym">Arum esculentum</name>
    <dbReference type="NCBI Taxonomy" id="4460"/>
    <lineage>
        <taxon>Eukaryota</taxon>
        <taxon>Viridiplantae</taxon>
        <taxon>Streptophyta</taxon>
        <taxon>Embryophyta</taxon>
        <taxon>Tracheophyta</taxon>
        <taxon>Spermatophyta</taxon>
        <taxon>Magnoliopsida</taxon>
        <taxon>Liliopsida</taxon>
        <taxon>Araceae</taxon>
        <taxon>Aroideae</taxon>
        <taxon>Colocasieae</taxon>
        <taxon>Colocasia</taxon>
    </lineage>
</organism>
<name>A0A843VRG8_COLES</name>
<feature type="compositionally biased region" description="Acidic residues" evidence="1">
    <location>
        <begin position="18"/>
        <end position="27"/>
    </location>
</feature>
<sequence>IGSQREKQETAEQSEQVSLDEEEEGGEGEGRQLPNLMKGGSFFRSPQARTLPFVLAEGFDQVWERRVASPGGGDEACSPVFRRVAVCPRLERGSIKVDTPERIRIRNKADRVGPDTSDPICCSRKKARAARGRSIPPPSTNVQKSAGGGRRSPAGRRKQSRRILRGFPRRLPPPTITSGVSTALLCRGGTGARGFLARSPSFSSLLLGVQETLIFHRHQI</sequence>
<dbReference type="EMBL" id="NMUH01001604">
    <property type="protein sequence ID" value="MQL93849.1"/>
    <property type="molecule type" value="Genomic_DNA"/>
</dbReference>
<feature type="region of interest" description="Disordered" evidence="1">
    <location>
        <begin position="106"/>
        <end position="175"/>
    </location>
</feature>